<comment type="similarity">
    <text evidence="5">Belongs to the cytochrome P450 family.</text>
</comment>
<dbReference type="GO" id="GO:0004497">
    <property type="term" value="F:monooxygenase activity"/>
    <property type="evidence" value="ECO:0007669"/>
    <property type="project" value="UniProtKB-KW"/>
</dbReference>
<evidence type="ECO:0000256" key="6">
    <source>
        <dbReference type="ARBA" id="ARBA00022617"/>
    </source>
</evidence>
<keyword evidence="8" id="KW-0256">Endoplasmic reticulum</keyword>
<keyword evidence="14" id="KW-0732">Signal</keyword>
<dbReference type="InterPro" id="IPR036396">
    <property type="entry name" value="Cyt_P450_sf"/>
</dbReference>
<evidence type="ECO:0000256" key="12">
    <source>
        <dbReference type="ARBA" id="ARBA00023033"/>
    </source>
</evidence>
<keyword evidence="6" id="KW-0349">Heme</keyword>
<dbReference type="InterPro" id="IPR050196">
    <property type="entry name" value="Cytochrome_P450_Monoox"/>
</dbReference>
<dbReference type="Proteomes" id="UP000053240">
    <property type="component" value="Unassembled WGS sequence"/>
</dbReference>
<evidence type="ECO:0000256" key="11">
    <source>
        <dbReference type="ARBA" id="ARBA00023004"/>
    </source>
</evidence>
<sequence>MFWLIGAVLILFVIWKLYNEEENPLDRLPGPKSWPIVGSAFSFLGPPYDDLFARMLGFPKLYGYRSVEKIFNRRILHVYNVEDIEIILAHSRNITKNKPYDFLKPWLGAGLLISTGNKWHRRRKILTPTFHFNILRNFSKVFEEKSRNLVRKLKNLPDGNVDVLSVIGDFTLNTICETAMGTQLDRDKSTSAVQYKDTIKKIGKQVISRLTKFWLHSDLLFYQTSMGKEFTRNLVIAHSFADNVISERKKKRTDQEDVSLVENIDDTARESSKRRLALLDLLIEAENNGEIDELP</sequence>
<proteinExistence type="inferred from homology"/>
<evidence type="ECO:0000256" key="2">
    <source>
        <dbReference type="ARBA" id="ARBA00003690"/>
    </source>
</evidence>
<dbReference type="GO" id="GO:0016705">
    <property type="term" value="F:oxidoreductase activity, acting on paired donors, with incorporation or reduction of molecular oxygen"/>
    <property type="evidence" value="ECO:0007669"/>
    <property type="project" value="InterPro"/>
</dbReference>
<evidence type="ECO:0000256" key="7">
    <source>
        <dbReference type="ARBA" id="ARBA00022723"/>
    </source>
</evidence>
<dbReference type="GO" id="GO:0020037">
    <property type="term" value="F:heme binding"/>
    <property type="evidence" value="ECO:0007669"/>
    <property type="project" value="InterPro"/>
</dbReference>
<comment type="cofactor">
    <cofactor evidence="1">
        <name>heme</name>
        <dbReference type="ChEBI" id="CHEBI:30413"/>
    </cofactor>
</comment>
<dbReference type="Pfam" id="PF00067">
    <property type="entry name" value="p450"/>
    <property type="match status" value="1"/>
</dbReference>
<keyword evidence="9" id="KW-0492">Microsome</keyword>
<comment type="function">
    <text evidence="2">May be involved in the metabolism of insect hormones and in the breakdown of synthetic insecticides.</text>
</comment>
<evidence type="ECO:0000256" key="8">
    <source>
        <dbReference type="ARBA" id="ARBA00022824"/>
    </source>
</evidence>
<dbReference type="InParanoid" id="A0A0N1PG56"/>
<dbReference type="AlphaFoldDB" id="A0A0N1PG56"/>
<keyword evidence="11" id="KW-0408">Iron</keyword>
<dbReference type="GO" id="GO:0005506">
    <property type="term" value="F:iron ion binding"/>
    <property type="evidence" value="ECO:0007669"/>
    <property type="project" value="InterPro"/>
</dbReference>
<keyword evidence="12" id="KW-0503">Monooxygenase</keyword>
<organism evidence="15 16">
    <name type="scientific">Papilio machaon</name>
    <name type="common">Old World swallowtail butterfly</name>
    <dbReference type="NCBI Taxonomy" id="76193"/>
    <lineage>
        <taxon>Eukaryota</taxon>
        <taxon>Metazoa</taxon>
        <taxon>Ecdysozoa</taxon>
        <taxon>Arthropoda</taxon>
        <taxon>Hexapoda</taxon>
        <taxon>Insecta</taxon>
        <taxon>Pterygota</taxon>
        <taxon>Neoptera</taxon>
        <taxon>Endopterygota</taxon>
        <taxon>Lepidoptera</taxon>
        <taxon>Glossata</taxon>
        <taxon>Ditrysia</taxon>
        <taxon>Papilionoidea</taxon>
        <taxon>Papilionidae</taxon>
        <taxon>Papilioninae</taxon>
        <taxon>Papilio</taxon>
    </lineage>
</organism>
<evidence type="ECO:0000256" key="9">
    <source>
        <dbReference type="ARBA" id="ARBA00022848"/>
    </source>
</evidence>
<protein>
    <submittedName>
        <fullName evidence="15">Cytochrome P450 4C1</fullName>
    </submittedName>
</protein>
<dbReference type="EMBL" id="KQ460882">
    <property type="protein sequence ID" value="KPJ11481.1"/>
    <property type="molecule type" value="Genomic_DNA"/>
</dbReference>
<dbReference type="PANTHER" id="PTHR24291:SF189">
    <property type="entry name" value="CYTOCHROME P450 4C3-RELATED"/>
    <property type="match status" value="1"/>
</dbReference>
<evidence type="ECO:0000256" key="4">
    <source>
        <dbReference type="ARBA" id="ARBA00004406"/>
    </source>
</evidence>
<dbReference type="SUPFAM" id="SSF48264">
    <property type="entry name" value="Cytochrome P450"/>
    <property type="match status" value="1"/>
</dbReference>
<evidence type="ECO:0000256" key="5">
    <source>
        <dbReference type="ARBA" id="ARBA00010617"/>
    </source>
</evidence>
<evidence type="ECO:0000313" key="15">
    <source>
        <dbReference type="EMBL" id="KPJ11481.1"/>
    </source>
</evidence>
<evidence type="ECO:0000256" key="14">
    <source>
        <dbReference type="SAM" id="SignalP"/>
    </source>
</evidence>
<dbReference type="STRING" id="76193.A0A0N1PG56"/>
<evidence type="ECO:0000256" key="13">
    <source>
        <dbReference type="ARBA" id="ARBA00023136"/>
    </source>
</evidence>
<keyword evidence="13" id="KW-0472">Membrane</keyword>
<feature type="chain" id="PRO_5005879726" evidence="14">
    <location>
        <begin position="20"/>
        <end position="295"/>
    </location>
</feature>
<evidence type="ECO:0000256" key="3">
    <source>
        <dbReference type="ARBA" id="ARBA00004174"/>
    </source>
</evidence>
<comment type="subcellular location">
    <subcellularLocation>
        <location evidence="4">Endoplasmic reticulum membrane</location>
        <topology evidence="4">Peripheral membrane protein</topology>
    </subcellularLocation>
    <subcellularLocation>
        <location evidence="3">Microsome membrane</location>
        <topology evidence="3">Peripheral membrane protein</topology>
    </subcellularLocation>
</comment>
<evidence type="ECO:0000313" key="16">
    <source>
        <dbReference type="Proteomes" id="UP000053240"/>
    </source>
</evidence>
<evidence type="ECO:0000256" key="1">
    <source>
        <dbReference type="ARBA" id="ARBA00001971"/>
    </source>
</evidence>
<keyword evidence="16" id="KW-1185">Reference proteome</keyword>
<feature type="signal peptide" evidence="14">
    <location>
        <begin position="1"/>
        <end position="19"/>
    </location>
</feature>
<keyword evidence="10" id="KW-0560">Oxidoreductase</keyword>
<evidence type="ECO:0000256" key="10">
    <source>
        <dbReference type="ARBA" id="ARBA00023002"/>
    </source>
</evidence>
<keyword evidence="7" id="KW-0479">Metal-binding</keyword>
<dbReference type="GO" id="GO:0005789">
    <property type="term" value="C:endoplasmic reticulum membrane"/>
    <property type="evidence" value="ECO:0007669"/>
    <property type="project" value="UniProtKB-SubCell"/>
</dbReference>
<dbReference type="PANTHER" id="PTHR24291">
    <property type="entry name" value="CYTOCHROME P450 FAMILY 4"/>
    <property type="match status" value="1"/>
</dbReference>
<reference evidence="15 16" key="1">
    <citation type="journal article" date="2015" name="Nat. Commun.">
        <title>Outbred genome sequencing and CRISPR/Cas9 gene editing in butterflies.</title>
        <authorList>
            <person name="Li X."/>
            <person name="Fan D."/>
            <person name="Zhang W."/>
            <person name="Liu G."/>
            <person name="Zhang L."/>
            <person name="Zhao L."/>
            <person name="Fang X."/>
            <person name="Chen L."/>
            <person name="Dong Y."/>
            <person name="Chen Y."/>
            <person name="Ding Y."/>
            <person name="Zhao R."/>
            <person name="Feng M."/>
            <person name="Zhu Y."/>
            <person name="Feng Y."/>
            <person name="Jiang X."/>
            <person name="Zhu D."/>
            <person name="Xiang H."/>
            <person name="Feng X."/>
            <person name="Li S."/>
            <person name="Wang J."/>
            <person name="Zhang G."/>
            <person name="Kronforst M.R."/>
            <person name="Wang W."/>
        </authorList>
    </citation>
    <scope>NUCLEOTIDE SEQUENCE [LARGE SCALE GENOMIC DNA]</scope>
    <source>
        <strain evidence="15">Ya'a_city_454_Pm</strain>
        <tissue evidence="15">Whole body</tissue>
    </source>
</reference>
<gene>
    <name evidence="15" type="ORF">RR48_04250</name>
</gene>
<accession>A0A0N1PG56</accession>
<dbReference type="Gene3D" id="1.10.630.10">
    <property type="entry name" value="Cytochrome P450"/>
    <property type="match status" value="1"/>
</dbReference>
<name>A0A0N1PG56_PAPMA</name>
<dbReference type="InterPro" id="IPR001128">
    <property type="entry name" value="Cyt_P450"/>
</dbReference>